<dbReference type="EMBL" id="CAHIKZ030001418">
    <property type="protein sequence ID" value="CAE1263537.1"/>
    <property type="molecule type" value="Genomic_DNA"/>
</dbReference>
<reference evidence="1" key="1">
    <citation type="submission" date="2021-01" db="EMBL/GenBank/DDBJ databases">
        <authorList>
            <person name="Li R."/>
            <person name="Bekaert M."/>
        </authorList>
    </citation>
    <scope>NUCLEOTIDE SEQUENCE</scope>
    <source>
        <strain evidence="1">Farmed</strain>
    </source>
</reference>
<proteinExistence type="predicted"/>
<dbReference type="AlphaFoldDB" id="A0A812CFA4"/>
<dbReference type="Proteomes" id="UP000597762">
    <property type="component" value="Unassembled WGS sequence"/>
</dbReference>
<evidence type="ECO:0000313" key="1">
    <source>
        <dbReference type="EMBL" id="CAE1263537.1"/>
    </source>
</evidence>
<evidence type="ECO:0000313" key="2">
    <source>
        <dbReference type="Proteomes" id="UP000597762"/>
    </source>
</evidence>
<sequence>MHSRASLFCPVDNTARLFNHHQTSKPTTIISIILTTVGQVIIATKFSLQPEFGLPQLASSVPRASSRPCLQRDEENNSSYSIILLLFLSGGYILERYLKHRPIPPPAPCMHGISSSSSHSLSSSSSLRLGSIPASTECPAGIRLTSLSLRRTNIVRRIESLLVLLGPDWTKQMQPSLLFQTVVVIPTGLSWAPPDEDIPSPGAPADHIPNIPVCQELGMTLSSSSAGYGFPNGDPSHRTSTVLHRSGEVLHIFHHLAPAPPHLLPRGCQPFVQPEALLCCIECLRQSGWVCPGCVLSHERVFDCVREKLSQLHLNYLALSLNCVLIRYLSQS</sequence>
<keyword evidence="2" id="KW-1185">Reference proteome</keyword>
<protein>
    <submittedName>
        <fullName evidence="1">Uncharacterized protein</fullName>
    </submittedName>
</protein>
<organism evidence="1 2">
    <name type="scientific">Acanthosepion pharaonis</name>
    <name type="common">Pharaoh cuttlefish</name>
    <name type="synonym">Sepia pharaonis</name>
    <dbReference type="NCBI Taxonomy" id="158019"/>
    <lineage>
        <taxon>Eukaryota</taxon>
        <taxon>Metazoa</taxon>
        <taxon>Spiralia</taxon>
        <taxon>Lophotrochozoa</taxon>
        <taxon>Mollusca</taxon>
        <taxon>Cephalopoda</taxon>
        <taxon>Coleoidea</taxon>
        <taxon>Decapodiformes</taxon>
        <taxon>Sepiida</taxon>
        <taxon>Sepiina</taxon>
        <taxon>Sepiidae</taxon>
        <taxon>Acanthosepion</taxon>
    </lineage>
</organism>
<accession>A0A812CFA4</accession>
<gene>
    <name evidence="1" type="ORF">SPHA_33753</name>
</gene>
<name>A0A812CFA4_ACAPH</name>
<comment type="caution">
    <text evidence="1">The sequence shown here is derived from an EMBL/GenBank/DDBJ whole genome shotgun (WGS) entry which is preliminary data.</text>
</comment>